<feature type="region of interest" description="Disordered" evidence="1">
    <location>
        <begin position="91"/>
        <end position="113"/>
    </location>
</feature>
<protein>
    <submittedName>
        <fullName evidence="2">Uncharacterized protein</fullName>
    </submittedName>
</protein>
<keyword evidence="3" id="KW-1185">Reference proteome</keyword>
<comment type="caution">
    <text evidence="2">The sequence shown here is derived from an EMBL/GenBank/DDBJ whole genome shotgun (WGS) entry which is preliminary data.</text>
</comment>
<gene>
    <name evidence="2" type="ORF">C7M84_025192</name>
</gene>
<proteinExistence type="predicted"/>
<sequence length="353" mass="37176">MVSSVCRGSYPSMTHMLRPHESRLLTPRRIIFHRYKWKPPWSMTFPLTSIRRGLGAYSYDTPRICISRTARSRAVVTPSPTAMVATSGAARPLAPLQLPNPQQPASGRARASRSTQQRTWCMCGNPNCRVCGSGSAPSLLARTPTRGTAGGSPKLRAARTRRGLSVASSVNLPDYLGSGRPARVTGGAVHVHPRPRALSTSMGALAAAPAPPMAHQHMGMGASLTTSLDLARAHALTPRSLQPQAPAVSTSSLLHTVGLSRDSGCSVGAETAGGEWASDRTRGLVDSGFCTPVDLTDDFVADTLSLGGSWKEPSTPLSSSVTSSSSSSGVHTSSLLPGAAHHYLPQPLWNLAY</sequence>
<evidence type="ECO:0000313" key="3">
    <source>
        <dbReference type="Proteomes" id="UP000283509"/>
    </source>
</evidence>
<feature type="region of interest" description="Disordered" evidence="1">
    <location>
        <begin position="142"/>
        <end position="162"/>
    </location>
</feature>
<dbReference type="Proteomes" id="UP000283509">
    <property type="component" value="Unassembled WGS sequence"/>
</dbReference>
<reference evidence="2 3" key="1">
    <citation type="submission" date="2018-04" db="EMBL/GenBank/DDBJ databases">
        <authorList>
            <person name="Zhang X."/>
            <person name="Yuan J."/>
            <person name="Li F."/>
            <person name="Xiang J."/>
        </authorList>
    </citation>
    <scope>NUCLEOTIDE SEQUENCE [LARGE SCALE GENOMIC DNA]</scope>
    <source>
        <tissue evidence="2">Muscle</tissue>
    </source>
</reference>
<feature type="region of interest" description="Disordered" evidence="1">
    <location>
        <begin position="311"/>
        <end position="331"/>
    </location>
</feature>
<dbReference type="EMBL" id="QCYY01000943">
    <property type="protein sequence ID" value="ROT81640.1"/>
    <property type="molecule type" value="Genomic_DNA"/>
</dbReference>
<evidence type="ECO:0000256" key="1">
    <source>
        <dbReference type="SAM" id="MobiDB-lite"/>
    </source>
</evidence>
<name>A0A423TYW7_PENVA</name>
<reference evidence="2 3" key="2">
    <citation type="submission" date="2019-01" db="EMBL/GenBank/DDBJ databases">
        <title>The decoding of complex shrimp genome reveals the adaptation for benthos swimmer, frequently molting mechanism and breeding impact on genome.</title>
        <authorList>
            <person name="Sun Y."/>
            <person name="Gao Y."/>
            <person name="Yu Y."/>
        </authorList>
    </citation>
    <scope>NUCLEOTIDE SEQUENCE [LARGE SCALE GENOMIC DNA]</scope>
    <source>
        <tissue evidence="2">Muscle</tissue>
    </source>
</reference>
<organism evidence="2 3">
    <name type="scientific">Penaeus vannamei</name>
    <name type="common">Whiteleg shrimp</name>
    <name type="synonym">Litopenaeus vannamei</name>
    <dbReference type="NCBI Taxonomy" id="6689"/>
    <lineage>
        <taxon>Eukaryota</taxon>
        <taxon>Metazoa</taxon>
        <taxon>Ecdysozoa</taxon>
        <taxon>Arthropoda</taxon>
        <taxon>Crustacea</taxon>
        <taxon>Multicrustacea</taxon>
        <taxon>Malacostraca</taxon>
        <taxon>Eumalacostraca</taxon>
        <taxon>Eucarida</taxon>
        <taxon>Decapoda</taxon>
        <taxon>Dendrobranchiata</taxon>
        <taxon>Penaeoidea</taxon>
        <taxon>Penaeidae</taxon>
        <taxon>Penaeus</taxon>
    </lineage>
</organism>
<accession>A0A423TYW7</accession>
<feature type="compositionally biased region" description="Low complexity" evidence="1">
    <location>
        <begin position="91"/>
        <end position="105"/>
    </location>
</feature>
<dbReference type="OrthoDB" id="6369083at2759"/>
<evidence type="ECO:0000313" key="2">
    <source>
        <dbReference type="EMBL" id="ROT81640.1"/>
    </source>
</evidence>
<dbReference type="AlphaFoldDB" id="A0A423TYW7"/>
<feature type="compositionally biased region" description="Low complexity" evidence="1">
    <location>
        <begin position="313"/>
        <end position="331"/>
    </location>
</feature>